<name>A0A8K0GR87_9ROSA</name>
<feature type="compositionally biased region" description="Basic and acidic residues" evidence="1">
    <location>
        <begin position="83"/>
        <end position="95"/>
    </location>
</feature>
<organism evidence="3 4">
    <name type="scientific">Rhamnella rubrinervis</name>
    <dbReference type="NCBI Taxonomy" id="2594499"/>
    <lineage>
        <taxon>Eukaryota</taxon>
        <taxon>Viridiplantae</taxon>
        <taxon>Streptophyta</taxon>
        <taxon>Embryophyta</taxon>
        <taxon>Tracheophyta</taxon>
        <taxon>Spermatophyta</taxon>
        <taxon>Magnoliopsida</taxon>
        <taxon>eudicotyledons</taxon>
        <taxon>Gunneridae</taxon>
        <taxon>Pentapetalae</taxon>
        <taxon>rosids</taxon>
        <taxon>fabids</taxon>
        <taxon>Rosales</taxon>
        <taxon>Rhamnaceae</taxon>
        <taxon>rhamnoid group</taxon>
        <taxon>Rhamneae</taxon>
        <taxon>Rhamnella</taxon>
    </lineage>
</organism>
<evidence type="ECO:0000313" key="4">
    <source>
        <dbReference type="Proteomes" id="UP000796880"/>
    </source>
</evidence>
<keyword evidence="2" id="KW-1133">Transmembrane helix</keyword>
<evidence type="ECO:0000256" key="1">
    <source>
        <dbReference type="SAM" id="MobiDB-lite"/>
    </source>
</evidence>
<dbReference type="Proteomes" id="UP000796880">
    <property type="component" value="Unassembled WGS sequence"/>
</dbReference>
<keyword evidence="4" id="KW-1185">Reference proteome</keyword>
<gene>
    <name evidence="3" type="ORF">FNV43_RR21224</name>
</gene>
<accession>A0A8K0GR87</accession>
<keyword evidence="2" id="KW-0472">Membrane</keyword>
<dbReference type="EMBL" id="VOIH02000009">
    <property type="protein sequence ID" value="KAF3438462.1"/>
    <property type="molecule type" value="Genomic_DNA"/>
</dbReference>
<feature type="region of interest" description="Disordered" evidence="1">
    <location>
        <begin position="79"/>
        <end position="98"/>
    </location>
</feature>
<evidence type="ECO:0000313" key="3">
    <source>
        <dbReference type="EMBL" id="KAF3438462.1"/>
    </source>
</evidence>
<evidence type="ECO:0000256" key="2">
    <source>
        <dbReference type="SAM" id="Phobius"/>
    </source>
</evidence>
<dbReference type="AlphaFoldDB" id="A0A8K0GR87"/>
<comment type="caution">
    <text evidence="3">The sequence shown here is derived from an EMBL/GenBank/DDBJ whole genome shotgun (WGS) entry which is preliminary data.</text>
</comment>
<sequence length="208" mass="24594">MDDTHIVDTVNKMEKTYSVHPEKEIHTVHMEEETHFVHMEEETHKVHAEEETDTVHMEEETHTVHTEEETHNVHIEEETLTIHTEHETSKQNKDKKSQRRRHWYIRTILSRTLNMKKKNMGYVWVLHIHEALNVVEANRFVPDKLCFVKYFALDDEALHPITLSEVHVLALTLSTIVKPFKWFFTFGSIVTYLMTSTTLISNSFFSLG</sequence>
<proteinExistence type="predicted"/>
<protein>
    <submittedName>
        <fullName evidence="3">Uncharacterized protein</fullName>
    </submittedName>
</protein>
<reference evidence="3" key="1">
    <citation type="submission" date="2020-03" db="EMBL/GenBank/DDBJ databases">
        <title>A high-quality chromosome-level genome assembly of a woody plant with both climbing and erect habits, Rhamnella rubrinervis.</title>
        <authorList>
            <person name="Lu Z."/>
            <person name="Yang Y."/>
            <person name="Zhu X."/>
            <person name="Sun Y."/>
        </authorList>
    </citation>
    <scope>NUCLEOTIDE SEQUENCE</scope>
    <source>
        <strain evidence="3">BYM</strain>
        <tissue evidence="3">Leaf</tissue>
    </source>
</reference>
<keyword evidence="2" id="KW-0812">Transmembrane</keyword>
<feature type="transmembrane region" description="Helical" evidence="2">
    <location>
        <begin position="182"/>
        <end position="205"/>
    </location>
</feature>